<protein>
    <submittedName>
        <fullName evidence="1">Uncharacterized protein</fullName>
    </submittedName>
</protein>
<evidence type="ECO:0000313" key="1">
    <source>
        <dbReference type="EMBL" id="MDQ0531599.1"/>
    </source>
</evidence>
<sequence length="112" mass="12539">MGRKSMKKNLPKNHLIKIAKLRSFADFLLKALNYVADMQLGDIRKQNSFPGCPSHKACFKVGSASLVRLPIHDTMYPDRSGTTNRPLVGSADHDDLAMHQSVIVDMGWSRML</sequence>
<proteinExistence type="predicted"/>
<gene>
    <name evidence="1" type="ORF">QO018_000431</name>
</gene>
<dbReference type="RefSeq" id="WP_209977597.1">
    <property type="nucleotide sequence ID" value="NZ_JAGINO010000001.1"/>
</dbReference>
<dbReference type="EMBL" id="JAUSVU010000001">
    <property type="protein sequence ID" value="MDQ0531599.1"/>
    <property type="molecule type" value="Genomic_DNA"/>
</dbReference>
<reference evidence="1 2" key="1">
    <citation type="submission" date="2023-07" db="EMBL/GenBank/DDBJ databases">
        <title>Genomic Encyclopedia of Type Strains, Phase IV (KMG-IV): sequencing the most valuable type-strain genomes for metagenomic binning, comparative biology and taxonomic classification.</title>
        <authorList>
            <person name="Goeker M."/>
        </authorList>
    </citation>
    <scope>NUCLEOTIDE SEQUENCE [LARGE SCALE GENOMIC DNA]</scope>
    <source>
        <strain evidence="1 2">DSM 19922</strain>
    </source>
</reference>
<organism evidence="1 2">
    <name type="scientific">Azospirillum picis</name>
    <dbReference type="NCBI Taxonomy" id="488438"/>
    <lineage>
        <taxon>Bacteria</taxon>
        <taxon>Pseudomonadati</taxon>
        <taxon>Pseudomonadota</taxon>
        <taxon>Alphaproteobacteria</taxon>
        <taxon>Rhodospirillales</taxon>
        <taxon>Azospirillaceae</taxon>
        <taxon>Azospirillum</taxon>
    </lineage>
</organism>
<comment type="caution">
    <text evidence="1">The sequence shown here is derived from an EMBL/GenBank/DDBJ whole genome shotgun (WGS) entry which is preliminary data.</text>
</comment>
<evidence type="ECO:0000313" key="2">
    <source>
        <dbReference type="Proteomes" id="UP001244552"/>
    </source>
</evidence>
<accession>A0ABU0MEB9</accession>
<name>A0ABU0MEB9_9PROT</name>
<keyword evidence="2" id="KW-1185">Reference proteome</keyword>
<dbReference type="Proteomes" id="UP001244552">
    <property type="component" value="Unassembled WGS sequence"/>
</dbReference>